<evidence type="ECO:0000256" key="9">
    <source>
        <dbReference type="PROSITE-ProRule" id="PRU00042"/>
    </source>
</evidence>
<evidence type="ECO:0000259" key="10">
    <source>
        <dbReference type="PROSITE" id="PS50157"/>
    </source>
</evidence>
<keyword evidence="4 9" id="KW-0863">Zinc-finger</keyword>
<dbReference type="GO" id="GO:0005654">
    <property type="term" value="C:nucleoplasm"/>
    <property type="evidence" value="ECO:0007669"/>
    <property type="project" value="TreeGrafter"/>
</dbReference>
<dbReference type="SUPFAM" id="SSF57667">
    <property type="entry name" value="beta-beta-alpha zinc fingers"/>
    <property type="match status" value="9"/>
</dbReference>
<keyword evidence="8" id="KW-0539">Nucleus</keyword>
<dbReference type="Gene3D" id="3.30.160.60">
    <property type="entry name" value="Classic Zinc Finger"/>
    <property type="match status" value="11"/>
</dbReference>
<dbReference type="PROSITE" id="PS00028">
    <property type="entry name" value="ZINC_FINGER_C2H2_1"/>
    <property type="match status" value="12"/>
</dbReference>
<dbReference type="GO" id="GO:0008270">
    <property type="term" value="F:zinc ion binding"/>
    <property type="evidence" value="ECO:0007669"/>
    <property type="project" value="UniProtKB-KW"/>
</dbReference>
<protein>
    <recommendedName>
        <fullName evidence="10">C2H2-type domain-containing protein</fullName>
    </recommendedName>
</protein>
<evidence type="ECO:0000256" key="6">
    <source>
        <dbReference type="ARBA" id="ARBA00023015"/>
    </source>
</evidence>
<feature type="domain" description="C2H2-type" evidence="10">
    <location>
        <begin position="257"/>
        <end position="284"/>
    </location>
</feature>
<feature type="domain" description="C2H2-type" evidence="10">
    <location>
        <begin position="547"/>
        <end position="574"/>
    </location>
</feature>
<dbReference type="GO" id="GO:0000978">
    <property type="term" value="F:RNA polymerase II cis-regulatory region sequence-specific DNA binding"/>
    <property type="evidence" value="ECO:0007669"/>
    <property type="project" value="TreeGrafter"/>
</dbReference>
<feature type="domain" description="C2H2-type" evidence="10">
    <location>
        <begin position="49"/>
        <end position="71"/>
    </location>
</feature>
<keyword evidence="5" id="KW-0862">Zinc</keyword>
<organism evidence="11">
    <name type="scientific">Timema monikensis</name>
    <dbReference type="NCBI Taxonomy" id="170555"/>
    <lineage>
        <taxon>Eukaryota</taxon>
        <taxon>Metazoa</taxon>
        <taxon>Ecdysozoa</taxon>
        <taxon>Arthropoda</taxon>
        <taxon>Hexapoda</taxon>
        <taxon>Insecta</taxon>
        <taxon>Pterygota</taxon>
        <taxon>Neoptera</taxon>
        <taxon>Polyneoptera</taxon>
        <taxon>Phasmatodea</taxon>
        <taxon>Timematodea</taxon>
        <taxon>Timematoidea</taxon>
        <taxon>Timematidae</taxon>
        <taxon>Timema</taxon>
    </lineage>
</organism>
<evidence type="ECO:0000256" key="2">
    <source>
        <dbReference type="ARBA" id="ARBA00022723"/>
    </source>
</evidence>
<name>A0A7R9E3X1_9NEOP</name>
<feature type="domain" description="C2H2-type" evidence="10">
    <location>
        <begin position="226"/>
        <end position="253"/>
    </location>
</feature>
<evidence type="ECO:0000256" key="3">
    <source>
        <dbReference type="ARBA" id="ARBA00022737"/>
    </source>
</evidence>
<dbReference type="FunFam" id="3.30.160.60:FF:000446">
    <property type="entry name" value="Zinc finger protein"/>
    <property type="match status" value="1"/>
</dbReference>
<dbReference type="PANTHER" id="PTHR24399">
    <property type="entry name" value="ZINC FINGER AND BTB DOMAIN-CONTAINING"/>
    <property type="match status" value="1"/>
</dbReference>
<feature type="domain" description="C2H2-type" evidence="10">
    <location>
        <begin position="575"/>
        <end position="603"/>
    </location>
</feature>
<reference evidence="11" key="1">
    <citation type="submission" date="2020-11" db="EMBL/GenBank/DDBJ databases">
        <authorList>
            <person name="Tran Van P."/>
        </authorList>
    </citation>
    <scope>NUCLEOTIDE SEQUENCE</scope>
</reference>
<proteinExistence type="predicted"/>
<dbReference type="InterPro" id="IPR036236">
    <property type="entry name" value="Znf_C2H2_sf"/>
</dbReference>
<feature type="domain" description="C2H2-type" evidence="10">
    <location>
        <begin position="490"/>
        <end position="517"/>
    </location>
</feature>
<dbReference type="PANTHER" id="PTHR24399:SF70">
    <property type="entry name" value="C2H2-TYPE DOMAIN-CONTAINING PROTEIN"/>
    <property type="match status" value="1"/>
</dbReference>
<evidence type="ECO:0000256" key="5">
    <source>
        <dbReference type="ARBA" id="ARBA00022833"/>
    </source>
</evidence>
<dbReference type="GO" id="GO:0001227">
    <property type="term" value="F:DNA-binding transcription repressor activity, RNA polymerase II-specific"/>
    <property type="evidence" value="ECO:0007669"/>
    <property type="project" value="TreeGrafter"/>
</dbReference>
<evidence type="ECO:0000313" key="11">
    <source>
        <dbReference type="EMBL" id="CAD7426888.1"/>
    </source>
</evidence>
<feature type="domain" description="C2H2-type" evidence="10">
    <location>
        <begin position="462"/>
        <end position="489"/>
    </location>
</feature>
<gene>
    <name evidence="11" type="ORF">TMSB3V08_LOCUS3756</name>
</gene>
<sequence>MTVCEDPTWKVNLEKYIESYGCPACSLKFHTAESLMEHMDKLNGREGALSCCECKKNFCNYSLLQKHEATHLTISVKKQTWPNTGSGNQGAATLIETNATILAEKDASILVETDLTSGYRKILPKPNLGNFMCPICGSRFATTEELDKHTARLEDSSQCYVCWECKMKLCDFLSLLKHERMHLNAVKKLIKPSKHSFMCPNCGMQFLTSLQRKEHLKKLNDSDLCHACDECKKKFCNLSSLLLHESSHQDVSTSNNYLCEICGKVIQTRSGYSRHLLTHSRDKTFACDWCDKSFIYKKSLDIHMYSHPLRVDYSCFDCSLAFTDFSGLKSHTKAAHTDETRQLTCNTCGKSWDVPAFLDHYKLCHLEFESKIADKRRKNVTCPKCSKVFSQPAAVRRHLKLHNAGKKHHTCEVCGAVIVKRNEMIEHAKSHYGDTLPEKYINMMKMLEKSRAQALKYNRKDCICEYCGMKFNKNANLQMHLRRHTGDKAHKCELCGRGFHTKQRLKFHVELHSGERIYSCAKCPREFSNKQEYEQHNKLHTVKARDIQCPHCEQKLSKKQTFLAHLRLHTGERPYVCNLCPKRFISKTSLYTHNKLKHQPERVAINCTQEMSSGFMYKDMQIVVIPEEEGNEMSGVFTLTVGLACTAPLEIGSGQFLGWYLKSSQHPTPKGRMIWIRLDTGERRINSSTLPVYTGMTGTEDLTDRPRTYPAWYPSC</sequence>
<dbReference type="FunFam" id="3.30.160.60:FF:000624">
    <property type="entry name" value="zinc finger protein 697"/>
    <property type="match status" value="1"/>
</dbReference>
<feature type="domain" description="C2H2-type" evidence="10">
    <location>
        <begin position="380"/>
        <end position="407"/>
    </location>
</feature>
<dbReference type="EMBL" id="OB793301">
    <property type="protein sequence ID" value="CAD7426888.1"/>
    <property type="molecule type" value="Genomic_DNA"/>
</dbReference>
<dbReference type="Pfam" id="PF00096">
    <property type="entry name" value="zf-C2H2"/>
    <property type="match status" value="4"/>
</dbReference>
<keyword evidence="2" id="KW-0479">Metal-binding</keyword>
<feature type="domain" description="C2H2-type" evidence="10">
    <location>
        <begin position="313"/>
        <end position="341"/>
    </location>
</feature>
<evidence type="ECO:0000256" key="1">
    <source>
        <dbReference type="ARBA" id="ARBA00004123"/>
    </source>
</evidence>
<evidence type="ECO:0000256" key="8">
    <source>
        <dbReference type="ARBA" id="ARBA00023242"/>
    </source>
</evidence>
<feature type="domain" description="C2H2-type" evidence="10">
    <location>
        <begin position="285"/>
        <end position="307"/>
    </location>
</feature>
<feature type="domain" description="C2H2-type" evidence="10">
    <location>
        <begin position="409"/>
        <end position="436"/>
    </location>
</feature>
<keyword evidence="3" id="KW-0677">Repeat</keyword>
<dbReference type="AlphaFoldDB" id="A0A7R9E3X1"/>
<evidence type="ECO:0000256" key="7">
    <source>
        <dbReference type="ARBA" id="ARBA00023163"/>
    </source>
</evidence>
<dbReference type="InterPro" id="IPR013087">
    <property type="entry name" value="Znf_C2H2_type"/>
</dbReference>
<dbReference type="SMART" id="SM00355">
    <property type="entry name" value="ZnF_C2H2"/>
    <property type="match status" value="17"/>
</dbReference>
<dbReference type="PROSITE" id="PS50157">
    <property type="entry name" value="ZINC_FINGER_C2H2_2"/>
    <property type="match status" value="12"/>
</dbReference>
<keyword evidence="6" id="KW-0805">Transcription regulation</keyword>
<feature type="domain" description="C2H2-type" evidence="10">
    <location>
        <begin position="518"/>
        <end position="545"/>
    </location>
</feature>
<keyword evidence="7" id="KW-0804">Transcription</keyword>
<evidence type="ECO:0000256" key="4">
    <source>
        <dbReference type="ARBA" id="ARBA00022771"/>
    </source>
</evidence>
<comment type="subcellular location">
    <subcellularLocation>
        <location evidence="1">Nucleus</location>
    </subcellularLocation>
</comment>
<accession>A0A7R9E3X1</accession>